<evidence type="ECO:0000256" key="3">
    <source>
        <dbReference type="SAM" id="MobiDB-lite"/>
    </source>
</evidence>
<reference evidence="5 6" key="1">
    <citation type="journal article" date="2016" name="Mol. Biol. Evol.">
        <title>Comparative Genomics of Early-Diverging Mushroom-Forming Fungi Provides Insights into the Origins of Lignocellulose Decay Capabilities.</title>
        <authorList>
            <person name="Nagy L.G."/>
            <person name="Riley R."/>
            <person name="Tritt A."/>
            <person name="Adam C."/>
            <person name="Daum C."/>
            <person name="Floudas D."/>
            <person name="Sun H."/>
            <person name="Yadav J.S."/>
            <person name="Pangilinan J."/>
            <person name="Larsson K.H."/>
            <person name="Matsuura K."/>
            <person name="Barry K."/>
            <person name="Labutti K."/>
            <person name="Kuo R."/>
            <person name="Ohm R.A."/>
            <person name="Bhattacharya S.S."/>
            <person name="Shirouzu T."/>
            <person name="Yoshinaga Y."/>
            <person name="Martin F.M."/>
            <person name="Grigoriev I.V."/>
            <person name="Hibbett D.S."/>
        </authorList>
    </citation>
    <scope>NUCLEOTIDE SEQUENCE [LARGE SCALE GENOMIC DNA]</scope>
    <source>
        <strain evidence="5 6">HHB12029</strain>
    </source>
</reference>
<keyword evidence="6" id="KW-1185">Reference proteome</keyword>
<dbReference type="Gene3D" id="4.10.60.10">
    <property type="entry name" value="Zinc finger, CCHC-type"/>
    <property type="match status" value="2"/>
</dbReference>
<dbReference type="GO" id="GO:0008270">
    <property type="term" value="F:zinc ion binding"/>
    <property type="evidence" value="ECO:0007669"/>
    <property type="project" value="UniProtKB-KW"/>
</dbReference>
<dbReference type="InParanoid" id="A0A165ENK8"/>
<feature type="domain" description="CCHC-type" evidence="4">
    <location>
        <begin position="129"/>
        <end position="144"/>
    </location>
</feature>
<evidence type="ECO:0000313" key="5">
    <source>
        <dbReference type="EMBL" id="KZV87355.1"/>
    </source>
</evidence>
<protein>
    <recommendedName>
        <fullName evidence="4">CCHC-type domain-containing protein</fullName>
    </recommendedName>
</protein>
<dbReference type="Pfam" id="PF00098">
    <property type="entry name" value="zf-CCHC"/>
    <property type="match status" value="2"/>
</dbReference>
<dbReference type="GO" id="GO:0003676">
    <property type="term" value="F:nucleic acid binding"/>
    <property type="evidence" value="ECO:0007669"/>
    <property type="project" value="InterPro"/>
</dbReference>
<evidence type="ECO:0000256" key="2">
    <source>
        <dbReference type="PROSITE-ProRule" id="PRU00047"/>
    </source>
</evidence>
<organism evidence="5 6">
    <name type="scientific">Exidia glandulosa HHB12029</name>
    <dbReference type="NCBI Taxonomy" id="1314781"/>
    <lineage>
        <taxon>Eukaryota</taxon>
        <taxon>Fungi</taxon>
        <taxon>Dikarya</taxon>
        <taxon>Basidiomycota</taxon>
        <taxon>Agaricomycotina</taxon>
        <taxon>Agaricomycetes</taxon>
        <taxon>Auriculariales</taxon>
        <taxon>Exidiaceae</taxon>
        <taxon>Exidia</taxon>
    </lineage>
</organism>
<feature type="region of interest" description="Disordered" evidence="3">
    <location>
        <begin position="82"/>
        <end position="104"/>
    </location>
</feature>
<keyword evidence="2" id="KW-0479">Metal-binding</keyword>
<dbReference type="GO" id="GO:0006397">
    <property type="term" value="P:mRNA processing"/>
    <property type="evidence" value="ECO:0007669"/>
    <property type="project" value="UniProtKB-KW"/>
</dbReference>
<accession>A0A165ENK8</accession>
<keyword evidence="2" id="KW-0863">Zinc-finger</keyword>
<proteinExistence type="predicted"/>
<dbReference type="AlphaFoldDB" id="A0A165ENK8"/>
<dbReference type="InterPro" id="IPR001878">
    <property type="entry name" value="Znf_CCHC"/>
</dbReference>
<evidence type="ECO:0000256" key="1">
    <source>
        <dbReference type="ARBA" id="ARBA00022664"/>
    </source>
</evidence>
<sequence>MTRFALTVLSRSVRSASALPRSFNASVWVHRSFSSSCPAAQTEQNHDELERVVCFRCGQKGHLKTECPSRFARMLNASNATSVNEGAKSSASTPTPRHRRRHGTLAEDSRALYCKRCGHAAGACTEKPRCHRCGEAGHLSKNCPAQACFNCGKSIRYRAEYSTIRS</sequence>
<dbReference type="Proteomes" id="UP000077266">
    <property type="component" value="Unassembled WGS sequence"/>
</dbReference>
<dbReference type="EMBL" id="KV426128">
    <property type="protein sequence ID" value="KZV87355.1"/>
    <property type="molecule type" value="Genomic_DNA"/>
</dbReference>
<evidence type="ECO:0000259" key="4">
    <source>
        <dbReference type="PROSITE" id="PS50158"/>
    </source>
</evidence>
<dbReference type="OrthoDB" id="2527451at2759"/>
<name>A0A165ENK8_EXIGL</name>
<feature type="compositionally biased region" description="Polar residues" evidence="3">
    <location>
        <begin position="82"/>
        <end position="92"/>
    </location>
</feature>
<dbReference type="InterPro" id="IPR036875">
    <property type="entry name" value="Znf_CCHC_sf"/>
</dbReference>
<keyword evidence="1" id="KW-0507">mRNA processing</keyword>
<gene>
    <name evidence="5" type="ORF">EXIGLDRAFT_204092</name>
</gene>
<dbReference type="SUPFAM" id="SSF57756">
    <property type="entry name" value="Retrovirus zinc finger-like domains"/>
    <property type="match status" value="2"/>
</dbReference>
<evidence type="ECO:0000313" key="6">
    <source>
        <dbReference type="Proteomes" id="UP000077266"/>
    </source>
</evidence>
<feature type="domain" description="CCHC-type" evidence="4">
    <location>
        <begin position="54"/>
        <end position="69"/>
    </location>
</feature>
<dbReference type="PROSITE" id="PS50158">
    <property type="entry name" value="ZF_CCHC"/>
    <property type="match status" value="2"/>
</dbReference>
<dbReference type="SMART" id="SM00343">
    <property type="entry name" value="ZnF_C2HC"/>
    <property type="match status" value="2"/>
</dbReference>
<keyword evidence="2" id="KW-0862">Zinc</keyword>